<keyword evidence="2 10" id="KW-0444">Lipid biosynthesis</keyword>
<reference evidence="12" key="1">
    <citation type="submission" date="2025-08" db="UniProtKB">
        <authorList>
            <consortium name="RefSeq"/>
        </authorList>
    </citation>
    <scope>IDENTIFICATION</scope>
</reference>
<feature type="transmembrane region" description="Helical" evidence="10">
    <location>
        <begin position="206"/>
        <end position="225"/>
    </location>
</feature>
<comment type="similarity">
    <text evidence="10">Belongs to the ELO family.</text>
</comment>
<dbReference type="GO" id="GO:0019367">
    <property type="term" value="P:fatty acid elongation, saturated fatty acid"/>
    <property type="evidence" value="ECO:0007669"/>
    <property type="project" value="TreeGrafter"/>
</dbReference>
<sequence>MFIIGDLLHSAYRTLQENTDPRLSEWPLMGSPVQILTIVTIYVLYVKILGPSHMSNRKAYHIKPLIIAYNMLMVVANAAFFIIGGRQTYLGGGYSWFCQPPNSGSQAQQMTVITIGYYYMIMKIVELMDTVFFVLTKKFSHISLLHVVHHSLVACTVWLGMNFGATGQNAMFPLINCVIHFIMYGYYAMAALGLQKYLWWKRYLTQIQMLQFIALIVHASIPVFYDCGFRPVFGYIVIFEACLFFMLFLNFYIKTYTKKPLATRGGNTHGASTSKTIKCS</sequence>
<feature type="transmembrane region" description="Helical" evidence="10">
    <location>
        <begin position="26"/>
        <end position="45"/>
    </location>
</feature>
<evidence type="ECO:0000256" key="3">
    <source>
        <dbReference type="ARBA" id="ARBA00022679"/>
    </source>
</evidence>
<keyword evidence="3 10" id="KW-0808">Transferase</keyword>
<dbReference type="GO" id="GO:0005789">
    <property type="term" value="C:endoplasmic reticulum membrane"/>
    <property type="evidence" value="ECO:0007669"/>
    <property type="project" value="TreeGrafter"/>
</dbReference>
<comment type="subcellular location">
    <subcellularLocation>
        <location evidence="1">Membrane</location>
        <topology evidence="1">Multi-pass membrane protein</topology>
    </subcellularLocation>
</comment>
<evidence type="ECO:0000256" key="10">
    <source>
        <dbReference type="RuleBase" id="RU361115"/>
    </source>
</evidence>
<protein>
    <recommendedName>
        <fullName evidence="10">Elongation of very long chain fatty acids protein</fullName>
        <ecNumber evidence="10">2.3.1.199</ecNumber>
    </recommendedName>
    <alternativeName>
        <fullName evidence="10">Very-long-chain 3-oxoacyl-CoA synthase</fullName>
    </alternativeName>
</protein>
<proteinExistence type="inferred from homology"/>
<dbReference type="PANTHER" id="PTHR11157:SF69">
    <property type="entry name" value="ELONGATION OF VERY LONG CHAIN FATTY ACIDS PROTEIN 7"/>
    <property type="match status" value="1"/>
</dbReference>
<dbReference type="Proteomes" id="UP000694867">
    <property type="component" value="Unplaced"/>
</dbReference>
<feature type="transmembrane region" description="Helical" evidence="10">
    <location>
        <begin position="231"/>
        <end position="253"/>
    </location>
</feature>
<dbReference type="GO" id="GO:0009922">
    <property type="term" value="F:fatty acid elongase activity"/>
    <property type="evidence" value="ECO:0007669"/>
    <property type="project" value="UniProtKB-EC"/>
</dbReference>
<dbReference type="PANTHER" id="PTHR11157">
    <property type="entry name" value="FATTY ACID ACYL TRANSFERASE-RELATED"/>
    <property type="match status" value="1"/>
</dbReference>
<feature type="transmembrane region" description="Helical" evidence="10">
    <location>
        <begin position="115"/>
        <end position="135"/>
    </location>
</feature>
<evidence type="ECO:0000256" key="8">
    <source>
        <dbReference type="ARBA" id="ARBA00023136"/>
    </source>
</evidence>
<dbReference type="AlphaFoldDB" id="A0AAJ6VUP0"/>
<dbReference type="GO" id="GO:0030148">
    <property type="term" value="P:sphingolipid biosynthetic process"/>
    <property type="evidence" value="ECO:0007669"/>
    <property type="project" value="TreeGrafter"/>
</dbReference>
<feature type="transmembrane region" description="Helical" evidence="10">
    <location>
        <begin position="171"/>
        <end position="194"/>
    </location>
</feature>
<keyword evidence="8 10" id="KW-0472">Membrane</keyword>
<dbReference type="InterPro" id="IPR002076">
    <property type="entry name" value="ELO_fam"/>
</dbReference>
<dbReference type="GO" id="GO:0034626">
    <property type="term" value="P:fatty acid elongation, polyunsaturated fatty acid"/>
    <property type="evidence" value="ECO:0007669"/>
    <property type="project" value="TreeGrafter"/>
</dbReference>
<evidence type="ECO:0000256" key="7">
    <source>
        <dbReference type="ARBA" id="ARBA00023098"/>
    </source>
</evidence>
<accession>A0AAJ6VUP0</accession>
<keyword evidence="5 10" id="KW-0276">Fatty acid metabolism</keyword>
<dbReference type="GO" id="GO:0042761">
    <property type="term" value="P:very long-chain fatty acid biosynthetic process"/>
    <property type="evidence" value="ECO:0007669"/>
    <property type="project" value="TreeGrafter"/>
</dbReference>
<evidence type="ECO:0000256" key="1">
    <source>
        <dbReference type="ARBA" id="ARBA00004141"/>
    </source>
</evidence>
<keyword evidence="9 10" id="KW-0275">Fatty acid biosynthesis</keyword>
<dbReference type="KEGG" id="goe:100907540"/>
<comment type="catalytic activity">
    <reaction evidence="10">
        <text>a very-long-chain acyl-CoA + malonyl-CoA + H(+) = a very-long-chain 3-oxoacyl-CoA + CO2 + CoA</text>
        <dbReference type="Rhea" id="RHEA:32727"/>
        <dbReference type="ChEBI" id="CHEBI:15378"/>
        <dbReference type="ChEBI" id="CHEBI:16526"/>
        <dbReference type="ChEBI" id="CHEBI:57287"/>
        <dbReference type="ChEBI" id="CHEBI:57384"/>
        <dbReference type="ChEBI" id="CHEBI:90725"/>
        <dbReference type="ChEBI" id="CHEBI:90736"/>
        <dbReference type="EC" id="2.3.1.199"/>
    </reaction>
</comment>
<keyword evidence="6 10" id="KW-1133">Transmembrane helix</keyword>
<feature type="transmembrane region" description="Helical" evidence="10">
    <location>
        <begin position="147"/>
        <end position="165"/>
    </location>
</feature>
<dbReference type="RefSeq" id="XP_003737113.1">
    <property type="nucleotide sequence ID" value="XM_003737065.1"/>
</dbReference>
<name>A0AAJ6VUP0_9ACAR</name>
<keyword evidence="7 10" id="KW-0443">Lipid metabolism</keyword>
<organism evidence="11 12">
    <name type="scientific">Galendromus occidentalis</name>
    <name type="common">western predatory mite</name>
    <dbReference type="NCBI Taxonomy" id="34638"/>
    <lineage>
        <taxon>Eukaryota</taxon>
        <taxon>Metazoa</taxon>
        <taxon>Ecdysozoa</taxon>
        <taxon>Arthropoda</taxon>
        <taxon>Chelicerata</taxon>
        <taxon>Arachnida</taxon>
        <taxon>Acari</taxon>
        <taxon>Parasitiformes</taxon>
        <taxon>Mesostigmata</taxon>
        <taxon>Gamasina</taxon>
        <taxon>Phytoseioidea</taxon>
        <taxon>Phytoseiidae</taxon>
        <taxon>Typhlodrominae</taxon>
        <taxon>Galendromus</taxon>
    </lineage>
</organism>
<dbReference type="Pfam" id="PF01151">
    <property type="entry name" value="ELO"/>
    <property type="match status" value="1"/>
</dbReference>
<gene>
    <name evidence="12" type="primary">LOC100907540</name>
</gene>
<dbReference type="EC" id="2.3.1.199" evidence="10"/>
<evidence type="ECO:0000256" key="4">
    <source>
        <dbReference type="ARBA" id="ARBA00022692"/>
    </source>
</evidence>
<evidence type="ECO:0000256" key="9">
    <source>
        <dbReference type="ARBA" id="ARBA00023160"/>
    </source>
</evidence>
<evidence type="ECO:0000313" key="11">
    <source>
        <dbReference type="Proteomes" id="UP000694867"/>
    </source>
</evidence>
<evidence type="ECO:0000256" key="5">
    <source>
        <dbReference type="ARBA" id="ARBA00022832"/>
    </source>
</evidence>
<dbReference type="GO" id="GO:0034625">
    <property type="term" value="P:fatty acid elongation, monounsaturated fatty acid"/>
    <property type="evidence" value="ECO:0007669"/>
    <property type="project" value="TreeGrafter"/>
</dbReference>
<keyword evidence="11" id="KW-1185">Reference proteome</keyword>
<keyword evidence="4 10" id="KW-0812">Transmembrane</keyword>
<feature type="transmembrane region" description="Helical" evidence="10">
    <location>
        <begin position="66"/>
        <end position="85"/>
    </location>
</feature>
<dbReference type="GeneID" id="100907540"/>
<evidence type="ECO:0000313" key="12">
    <source>
        <dbReference type="RefSeq" id="XP_003737113.1"/>
    </source>
</evidence>
<evidence type="ECO:0000256" key="6">
    <source>
        <dbReference type="ARBA" id="ARBA00022989"/>
    </source>
</evidence>
<evidence type="ECO:0000256" key="2">
    <source>
        <dbReference type="ARBA" id="ARBA00022516"/>
    </source>
</evidence>